<dbReference type="OrthoDB" id="9978173at2759"/>
<evidence type="ECO:0000313" key="2">
    <source>
        <dbReference type="EMBL" id="KIJ58386.1"/>
    </source>
</evidence>
<gene>
    <name evidence="2" type="ORF">HYDPIDRAFT_119579</name>
</gene>
<dbReference type="Proteomes" id="UP000053820">
    <property type="component" value="Unassembled WGS sequence"/>
</dbReference>
<evidence type="ECO:0000313" key="3">
    <source>
        <dbReference type="Proteomes" id="UP000053820"/>
    </source>
</evidence>
<evidence type="ECO:0000256" key="1">
    <source>
        <dbReference type="SAM" id="MobiDB-lite"/>
    </source>
</evidence>
<dbReference type="AlphaFoldDB" id="A0A0C9W6J9"/>
<reference evidence="2 3" key="1">
    <citation type="submission" date="2014-04" db="EMBL/GenBank/DDBJ databases">
        <title>Evolutionary Origins and Diversification of the Mycorrhizal Mutualists.</title>
        <authorList>
            <consortium name="DOE Joint Genome Institute"/>
            <consortium name="Mycorrhizal Genomics Consortium"/>
            <person name="Kohler A."/>
            <person name="Kuo A."/>
            <person name="Nagy L.G."/>
            <person name="Floudas D."/>
            <person name="Copeland A."/>
            <person name="Barry K.W."/>
            <person name="Cichocki N."/>
            <person name="Veneault-Fourrey C."/>
            <person name="LaButti K."/>
            <person name="Lindquist E.A."/>
            <person name="Lipzen A."/>
            <person name="Lundell T."/>
            <person name="Morin E."/>
            <person name="Murat C."/>
            <person name="Riley R."/>
            <person name="Ohm R."/>
            <person name="Sun H."/>
            <person name="Tunlid A."/>
            <person name="Henrissat B."/>
            <person name="Grigoriev I.V."/>
            <person name="Hibbett D.S."/>
            <person name="Martin F."/>
        </authorList>
    </citation>
    <scope>NUCLEOTIDE SEQUENCE [LARGE SCALE GENOMIC DNA]</scope>
    <source>
        <strain evidence="2 3">MD-312</strain>
    </source>
</reference>
<dbReference type="HOGENOM" id="CLU_037155_2_0_1"/>
<proteinExistence type="predicted"/>
<dbReference type="PANTHER" id="PTHR31252:SF11">
    <property type="entry name" value="DUF4419 DOMAIN-CONTAINING PROTEIN"/>
    <property type="match status" value="1"/>
</dbReference>
<dbReference type="Pfam" id="PF14388">
    <property type="entry name" value="DUF4419"/>
    <property type="match status" value="1"/>
</dbReference>
<sequence>MSPSAVTFHPASHPSKPLDRPYSRSYDLADTILRSACEDQYPKCKEILKSSFPRDSRGMSGLGDILPQKNGFVLTVLEAYNNHRALVIRPDDVWLAILVQFNFFVNGNAELLRKSFVSHEGQKKLVIEDPFGDRYTMDYESMCRQMIDLVQKNVVDPSLRDWLMPTFSTTTISDTTVYAMVMMATLKAYFIYTLRGGCGIPSVTLEGNKSDWEALLSRLDKLQEYGTQMVAWRRLLYPILSRFVSAFDSPNSPDNLDFWSKVAQEKSHGSGYSHLTGWITAFTVFDLKGNWMGRPAGSYMSNYPLAPEEPSGPPRPLILDGVMYPVITTGNIAPGYAEAPVNLEDPQGEVKAHLVAGSVASQICGSRRDTVKPLPGWWIFTEKENPPRPFYSV</sequence>
<dbReference type="InterPro" id="IPR025533">
    <property type="entry name" value="DUF4419"/>
</dbReference>
<organism evidence="2 3">
    <name type="scientific">Hydnomerulius pinastri MD-312</name>
    <dbReference type="NCBI Taxonomy" id="994086"/>
    <lineage>
        <taxon>Eukaryota</taxon>
        <taxon>Fungi</taxon>
        <taxon>Dikarya</taxon>
        <taxon>Basidiomycota</taxon>
        <taxon>Agaricomycotina</taxon>
        <taxon>Agaricomycetes</taxon>
        <taxon>Agaricomycetidae</taxon>
        <taxon>Boletales</taxon>
        <taxon>Boletales incertae sedis</taxon>
        <taxon>Leucogyrophana</taxon>
    </lineage>
</organism>
<feature type="region of interest" description="Disordered" evidence="1">
    <location>
        <begin position="1"/>
        <end position="22"/>
    </location>
</feature>
<accession>A0A0C9W6J9</accession>
<dbReference type="EMBL" id="KN839946">
    <property type="protein sequence ID" value="KIJ58386.1"/>
    <property type="molecule type" value="Genomic_DNA"/>
</dbReference>
<dbReference type="PANTHER" id="PTHR31252">
    <property type="entry name" value="DUF4419 DOMAIN-CONTAINING PROTEIN"/>
    <property type="match status" value="1"/>
</dbReference>
<protein>
    <submittedName>
        <fullName evidence="2">Uncharacterized protein</fullName>
    </submittedName>
</protein>
<name>A0A0C9W6J9_9AGAM</name>
<keyword evidence="3" id="KW-1185">Reference proteome</keyword>